<sequence>MRQYPAASLVCAVSSTVYKVQGETLNSMVEDGEDGEDDEDGEDGEGSEDGEDGEGGDGRLQGNR</sequence>
<name>A0A6A3H9Y2_9STRA</name>
<feature type="compositionally biased region" description="Acidic residues" evidence="1">
    <location>
        <begin position="30"/>
        <end position="55"/>
    </location>
</feature>
<evidence type="ECO:0000313" key="3">
    <source>
        <dbReference type="Proteomes" id="UP000429607"/>
    </source>
</evidence>
<dbReference type="AlphaFoldDB" id="A0A6A3H9Y2"/>
<reference evidence="2 3" key="1">
    <citation type="submission" date="2018-09" db="EMBL/GenBank/DDBJ databases">
        <title>Genomic investigation of the strawberry pathogen Phytophthora fragariae indicates pathogenicity is determined by transcriptional variation in three key races.</title>
        <authorList>
            <person name="Adams T.M."/>
            <person name="Armitage A.D."/>
            <person name="Sobczyk M.K."/>
            <person name="Bates H.J."/>
            <person name="Dunwell J.M."/>
            <person name="Nellist C.F."/>
            <person name="Harrison R.J."/>
        </authorList>
    </citation>
    <scope>NUCLEOTIDE SEQUENCE [LARGE SCALE GENOMIC DNA]</scope>
    <source>
        <strain evidence="2 3">SCRP249</strain>
    </source>
</reference>
<dbReference type="Proteomes" id="UP000429607">
    <property type="component" value="Unassembled WGS sequence"/>
</dbReference>
<dbReference type="EMBL" id="QXFV01005185">
    <property type="protein sequence ID" value="KAE8965967.1"/>
    <property type="molecule type" value="Genomic_DNA"/>
</dbReference>
<protein>
    <submittedName>
        <fullName evidence="2">Uncharacterized protein</fullName>
    </submittedName>
</protein>
<feature type="region of interest" description="Disordered" evidence="1">
    <location>
        <begin position="24"/>
        <end position="64"/>
    </location>
</feature>
<gene>
    <name evidence="2" type="ORF">PR001_g28558</name>
</gene>
<proteinExistence type="predicted"/>
<evidence type="ECO:0000313" key="2">
    <source>
        <dbReference type="EMBL" id="KAE8965967.1"/>
    </source>
</evidence>
<evidence type="ECO:0000256" key="1">
    <source>
        <dbReference type="SAM" id="MobiDB-lite"/>
    </source>
</evidence>
<accession>A0A6A3H9Y2</accession>
<comment type="caution">
    <text evidence="2">The sequence shown here is derived from an EMBL/GenBank/DDBJ whole genome shotgun (WGS) entry which is preliminary data.</text>
</comment>
<organism evidence="2 3">
    <name type="scientific">Phytophthora rubi</name>
    <dbReference type="NCBI Taxonomy" id="129364"/>
    <lineage>
        <taxon>Eukaryota</taxon>
        <taxon>Sar</taxon>
        <taxon>Stramenopiles</taxon>
        <taxon>Oomycota</taxon>
        <taxon>Peronosporomycetes</taxon>
        <taxon>Peronosporales</taxon>
        <taxon>Peronosporaceae</taxon>
        <taxon>Phytophthora</taxon>
    </lineage>
</organism>